<keyword evidence="2" id="KW-1133">Transmembrane helix</keyword>
<protein>
    <submittedName>
        <fullName evidence="3">Uncharacterized protein</fullName>
    </submittedName>
</protein>
<dbReference type="EMBL" id="JAFCIX010000567">
    <property type="protein sequence ID" value="KAH6587223.1"/>
    <property type="molecule type" value="Genomic_DNA"/>
</dbReference>
<sequence>MGRRSCRHSWQPTARYTTGISLGSGIVTLMFLFVVQVSSTTVPTSATVPTSGTSTTASTASTTHSTSKTITNGRCDLLLHPDLPHCLDDQQQRPKTLFTQMYIDGSSPPMQAPSNAGPSPVMFVGFAIAALIAFTMVALLVFYVLQRRRSLLQRSLHHRHKGRHTDDPMEGRMNGHMNGHMDGHTNKYLDTSPSLSGMQSFHHSNDLLMSGSFVLPSGSPPPTSAMMLATLKMNHASCSCLDHMAVNPLYRSTTSATGITDTAVSSSDLLPPASSLTLLSSTIAMQSSHLAVTLGTASAPHPPLTPPISDPSSSPPVDTDATTHLDLPTPSHLLHVARSPPSVYIPALSSRLHRQQSAHLISPLVSSPSSRHPTLNYPPHCKTGIDMHDNTIYHAAHCKMASSVGFFDDEDDDPNFDGFNGVLVPGLTGIRHSPVVHFNNAGLEGTAYPANTITQKISDLDLNYSQVAPSLPSPPIKAPANLHRIGSRAAHLASRATTLPEISSVMLPPLHESITNHTSILDSILPISFSDTPALKIDTPTLKIDTPTLKVDTDNSNLNPHTDGPKNSSILDTPKTGSLGWDSTNPHMTLDHSHTTSHTDHETLGVPVVSMPFLHQNMQLEFMDDFNALYSSAGFREKMETSSISSKSFATTLSNRSDVADLSKLTEGADSQRFIEYGV</sequence>
<evidence type="ECO:0000256" key="1">
    <source>
        <dbReference type="SAM" id="MobiDB-lite"/>
    </source>
</evidence>
<comment type="caution">
    <text evidence="3">The sequence shown here is derived from an EMBL/GenBank/DDBJ whole genome shotgun (WGS) entry which is preliminary data.</text>
</comment>
<accession>A0ABQ8EVW4</accession>
<feature type="region of interest" description="Disordered" evidence="1">
    <location>
        <begin position="296"/>
        <end position="320"/>
    </location>
</feature>
<feature type="region of interest" description="Disordered" evidence="1">
    <location>
        <begin position="44"/>
        <end position="66"/>
    </location>
</feature>
<gene>
    <name evidence="3" type="ORF">BASA50_001356</name>
</gene>
<feature type="compositionally biased region" description="Low complexity" evidence="1">
    <location>
        <begin position="310"/>
        <end position="320"/>
    </location>
</feature>
<name>A0ABQ8EVW4_9FUNG</name>
<proteinExistence type="predicted"/>
<feature type="compositionally biased region" description="Polar residues" evidence="1">
    <location>
        <begin position="554"/>
        <end position="571"/>
    </location>
</feature>
<feature type="compositionally biased region" description="Basic and acidic residues" evidence="1">
    <location>
        <begin position="589"/>
        <end position="601"/>
    </location>
</feature>
<keyword evidence="2" id="KW-0472">Membrane</keyword>
<evidence type="ECO:0000313" key="4">
    <source>
        <dbReference type="Proteomes" id="UP001648503"/>
    </source>
</evidence>
<reference evidence="3 4" key="1">
    <citation type="submission" date="2021-02" db="EMBL/GenBank/DDBJ databases">
        <title>Variation within the Batrachochytrium salamandrivorans European outbreak.</title>
        <authorList>
            <person name="Kelly M."/>
            <person name="Pasmans F."/>
            <person name="Shea T.P."/>
            <person name="Munoz J.F."/>
            <person name="Carranza S."/>
            <person name="Cuomo C.A."/>
            <person name="Martel A."/>
        </authorList>
    </citation>
    <scope>NUCLEOTIDE SEQUENCE [LARGE SCALE GENOMIC DNA]</scope>
    <source>
        <strain evidence="3 4">AMFP18/2</strain>
    </source>
</reference>
<organism evidence="3 4">
    <name type="scientific">Batrachochytrium salamandrivorans</name>
    <dbReference type="NCBI Taxonomy" id="1357716"/>
    <lineage>
        <taxon>Eukaryota</taxon>
        <taxon>Fungi</taxon>
        <taxon>Fungi incertae sedis</taxon>
        <taxon>Chytridiomycota</taxon>
        <taxon>Chytridiomycota incertae sedis</taxon>
        <taxon>Chytridiomycetes</taxon>
        <taxon>Rhizophydiales</taxon>
        <taxon>Rhizophydiales incertae sedis</taxon>
        <taxon>Batrachochytrium</taxon>
    </lineage>
</organism>
<dbReference type="Proteomes" id="UP001648503">
    <property type="component" value="Unassembled WGS sequence"/>
</dbReference>
<evidence type="ECO:0000313" key="3">
    <source>
        <dbReference type="EMBL" id="KAH6587223.1"/>
    </source>
</evidence>
<evidence type="ECO:0000256" key="2">
    <source>
        <dbReference type="SAM" id="Phobius"/>
    </source>
</evidence>
<feature type="transmembrane region" description="Helical" evidence="2">
    <location>
        <begin position="20"/>
        <end position="39"/>
    </location>
</feature>
<keyword evidence="2" id="KW-0812">Transmembrane</keyword>
<keyword evidence="4" id="KW-1185">Reference proteome</keyword>
<feature type="region of interest" description="Disordered" evidence="1">
    <location>
        <begin position="552"/>
        <end position="601"/>
    </location>
</feature>
<feature type="compositionally biased region" description="Pro residues" evidence="1">
    <location>
        <begin position="300"/>
        <end position="309"/>
    </location>
</feature>
<feature type="transmembrane region" description="Helical" evidence="2">
    <location>
        <begin position="121"/>
        <end position="145"/>
    </location>
</feature>